<dbReference type="Proteomes" id="UP000001940">
    <property type="component" value="Chromosome IV"/>
</dbReference>
<accession>C5VUK1</accession>
<feature type="coiled-coil region" evidence="1">
    <location>
        <begin position="136"/>
        <end position="170"/>
    </location>
</feature>
<organism evidence="2 3">
    <name type="scientific">Caenorhabditis elegans</name>
    <dbReference type="NCBI Taxonomy" id="6239"/>
    <lineage>
        <taxon>Eukaryota</taxon>
        <taxon>Metazoa</taxon>
        <taxon>Ecdysozoa</taxon>
        <taxon>Nematoda</taxon>
        <taxon>Chromadorea</taxon>
        <taxon>Rhabditida</taxon>
        <taxon>Rhabditina</taxon>
        <taxon>Rhabditomorpha</taxon>
        <taxon>Rhabditoidea</taxon>
        <taxon>Rhabditidae</taxon>
        <taxon>Peloderinae</taxon>
        <taxon>Caenorhabditis</taxon>
    </lineage>
</organism>
<evidence type="ECO:0000313" key="3">
    <source>
        <dbReference type="Proteomes" id="UP000001940"/>
    </source>
</evidence>
<proteinExistence type="predicted"/>
<dbReference type="AlphaFoldDB" id="C5VUK1"/>
<protein>
    <submittedName>
        <fullName evidence="2">BED-type domain-containing protein</fullName>
    </submittedName>
</protein>
<keyword evidence="1" id="KW-0175">Coiled coil</keyword>
<dbReference type="KEGG" id="cel:CELE_Y73F8A.13"/>
<dbReference type="EMBL" id="BX284604">
    <property type="protein sequence ID" value="CAZ65547.1"/>
    <property type="molecule type" value="Genomic_DNA"/>
</dbReference>
<dbReference type="PaxDb" id="6239-Y73F8A.13b"/>
<evidence type="ECO:0000313" key="4">
    <source>
        <dbReference type="WormBase" id="Y73F8A.13"/>
    </source>
</evidence>
<sequence>MDMKQEEYDEIPFFVQVKMESTSSQEIDPWSTENRRERCAILKDWKKRGVMQQKSIYGNFIHFEYNESEMPWIQCLSCSRFIKNVRGNTKTIHTKKKCMESDYVAVPENRKRNKSPKTVNESAVSDIMNKFVSQQTDTLQMRVMELEEKLMEKDEENEKLKLMLREAGQKLCALGQSFLEKSEDI</sequence>
<gene>
    <name evidence="2" type="ORF">CELE_Y73F8A.13</name>
    <name evidence="2 4" type="ORF">Y73F8A.13</name>
</gene>
<dbReference type="AGR" id="WB:WBGene00013522"/>
<dbReference type="HOGENOM" id="CLU_1462594_0_0_1"/>
<dbReference type="GeneID" id="190675"/>
<dbReference type="FunCoup" id="C5VUK1">
    <property type="interactions" value="133"/>
</dbReference>
<evidence type="ECO:0000256" key="1">
    <source>
        <dbReference type="SAM" id="Coils"/>
    </source>
</evidence>
<dbReference type="CTD" id="190675"/>
<dbReference type="Bgee" id="WBGene00013522">
    <property type="expression patterns" value="Expressed in embryo and 4 other cell types or tissues"/>
</dbReference>
<dbReference type="WormBase" id="Y73F8A.13">
    <property type="protein sequence ID" value="CE43832"/>
    <property type="gene ID" value="WBGene00013522"/>
</dbReference>
<reference evidence="2 3" key="1">
    <citation type="journal article" date="1998" name="Science">
        <title>Genome sequence of the nematode C. elegans: a platform for investigating biology.</title>
        <authorList>
            <consortium name="The C. elegans sequencing consortium"/>
            <person name="Sulson J.E."/>
            <person name="Waterston R."/>
        </authorList>
    </citation>
    <scope>NUCLEOTIDE SEQUENCE [LARGE SCALE GENOMIC DNA]</scope>
    <source>
        <strain evidence="2 3">Bristol N2</strain>
    </source>
</reference>
<dbReference type="InParanoid" id="C5VUK1"/>
<name>C5VUK1_CAEEL</name>
<dbReference type="SMR" id="C5VUK1"/>
<keyword evidence="3" id="KW-1185">Reference proteome</keyword>
<evidence type="ECO:0000313" key="2">
    <source>
        <dbReference type="EMBL" id="CAZ65547.1"/>
    </source>
</evidence>
<dbReference type="RefSeq" id="NP_001255861.1">
    <property type="nucleotide sequence ID" value="NM_001268932.1"/>
</dbReference>